<feature type="compositionally biased region" description="Basic and acidic residues" evidence="1">
    <location>
        <begin position="51"/>
        <end position="68"/>
    </location>
</feature>
<name>A0ABQ5IM89_9ASTR</name>
<feature type="region of interest" description="Disordered" evidence="1">
    <location>
        <begin position="1"/>
        <end position="23"/>
    </location>
</feature>
<dbReference type="EMBL" id="BQNB010020900">
    <property type="protein sequence ID" value="GJU00805.1"/>
    <property type="molecule type" value="Genomic_DNA"/>
</dbReference>
<reference evidence="2" key="1">
    <citation type="journal article" date="2022" name="Int. J. Mol. Sci.">
        <title>Draft Genome of Tanacetum Coccineum: Genomic Comparison of Closely Related Tanacetum-Family Plants.</title>
        <authorList>
            <person name="Yamashiro T."/>
            <person name="Shiraishi A."/>
            <person name="Nakayama K."/>
            <person name="Satake H."/>
        </authorList>
    </citation>
    <scope>NUCLEOTIDE SEQUENCE</scope>
</reference>
<feature type="region of interest" description="Disordered" evidence="1">
    <location>
        <begin position="41"/>
        <end position="91"/>
    </location>
</feature>
<gene>
    <name evidence="2" type="ORF">Tco_1111143</name>
</gene>
<proteinExistence type="predicted"/>
<organism evidence="2 3">
    <name type="scientific">Tanacetum coccineum</name>
    <dbReference type="NCBI Taxonomy" id="301880"/>
    <lineage>
        <taxon>Eukaryota</taxon>
        <taxon>Viridiplantae</taxon>
        <taxon>Streptophyta</taxon>
        <taxon>Embryophyta</taxon>
        <taxon>Tracheophyta</taxon>
        <taxon>Spermatophyta</taxon>
        <taxon>Magnoliopsida</taxon>
        <taxon>eudicotyledons</taxon>
        <taxon>Gunneridae</taxon>
        <taxon>Pentapetalae</taxon>
        <taxon>asterids</taxon>
        <taxon>campanulids</taxon>
        <taxon>Asterales</taxon>
        <taxon>Asteraceae</taxon>
        <taxon>Asteroideae</taxon>
        <taxon>Anthemideae</taxon>
        <taxon>Anthemidinae</taxon>
        <taxon>Tanacetum</taxon>
    </lineage>
</organism>
<keyword evidence="3" id="KW-1185">Reference proteome</keyword>
<sequence length="91" mass="10261">MDETKPHRRADVRSTTFPSCADKTKVRLTFALTGTDISKITKKTVKNGQARTRESEGVQKQQPKDQSRSQKKNQAQSKSIKPQSNPIKYGQ</sequence>
<evidence type="ECO:0000313" key="2">
    <source>
        <dbReference type="EMBL" id="GJU00805.1"/>
    </source>
</evidence>
<evidence type="ECO:0000313" key="3">
    <source>
        <dbReference type="Proteomes" id="UP001151760"/>
    </source>
</evidence>
<accession>A0ABQ5IM89</accession>
<comment type="caution">
    <text evidence="2">The sequence shown here is derived from an EMBL/GenBank/DDBJ whole genome shotgun (WGS) entry which is preliminary data.</text>
</comment>
<feature type="compositionally biased region" description="Polar residues" evidence="1">
    <location>
        <begin position="72"/>
        <end position="91"/>
    </location>
</feature>
<reference evidence="2" key="2">
    <citation type="submission" date="2022-01" db="EMBL/GenBank/DDBJ databases">
        <authorList>
            <person name="Yamashiro T."/>
            <person name="Shiraishi A."/>
            <person name="Satake H."/>
            <person name="Nakayama K."/>
        </authorList>
    </citation>
    <scope>NUCLEOTIDE SEQUENCE</scope>
</reference>
<protein>
    <submittedName>
        <fullName evidence="2">Uncharacterized protein</fullName>
    </submittedName>
</protein>
<feature type="compositionally biased region" description="Basic residues" evidence="1">
    <location>
        <begin position="1"/>
        <end position="10"/>
    </location>
</feature>
<evidence type="ECO:0000256" key="1">
    <source>
        <dbReference type="SAM" id="MobiDB-lite"/>
    </source>
</evidence>
<dbReference type="Proteomes" id="UP001151760">
    <property type="component" value="Unassembled WGS sequence"/>
</dbReference>